<feature type="non-terminal residue" evidence="2">
    <location>
        <position position="61"/>
    </location>
</feature>
<keyword evidence="3" id="KW-1185">Reference proteome</keyword>
<protein>
    <recommendedName>
        <fullName evidence="4">Gag-pol polyprotein</fullName>
    </recommendedName>
</protein>
<evidence type="ECO:0008006" key="4">
    <source>
        <dbReference type="Google" id="ProtNLM"/>
    </source>
</evidence>
<evidence type="ECO:0000313" key="3">
    <source>
        <dbReference type="Proteomes" id="UP000265520"/>
    </source>
</evidence>
<dbReference type="EMBL" id="LXQA010761062">
    <property type="protein sequence ID" value="MCI69683.1"/>
    <property type="molecule type" value="Genomic_DNA"/>
</dbReference>
<sequence>MIDCKPVDTPMDPNVKVLQNQGEPYPDPDRYRRLVGKLNYLAKDVFLDEDLGCCFPQEYGA</sequence>
<dbReference type="AlphaFoldDB" id="A0A392U879"/>
<dbReference type="Proteomes" id="UP000265520">
    <property type="component" value="Unassembled WGS sequence"/>
</dbReference>
<organism evidence="2 3">
    <name type="scientific">Trifolium medium</name>
    <dbReference type="NCBI Taxonomy" id="97028"/>
    <lineage>
        <taxon>Eukaryota</taxon>
        <taxon>Viridiplantae</taxon>
        <taxon>Streptophyta</taxon>
        <taxon>Embryophyta</taxon>
        <taxon>Tracheophyta</taxon>
        <taxon>Spermatophyta</taxon>
        <taxon>Magnoliopsida</taxon>
        <taxon>eudicotyledons</taxon>
        <taxon>Gunneridae</taxon>
        <taxon>Pentapetalae</taxon>
        <taxon>rosids</taxon>
        <taxon>fabids</taxon>
        <taxon>Fabales</taxon>
        <taxon>Fabaceae</taxon>
        <taxon>Papilionoideae</taxon>
        <taxon>50 kb inversion clade</taxon>
        <taxon>NPAAA clade</taxon>
        <taxon>Hologalegina</taxon>
        <taxon>IRL clade</taxon>
        <taxon>Trifolieae</taxon>
        <taxon>Trifolium</taxon>
    </lineage>
</organism>
<feature type="region of interest" description="Disordered" evidence="1">
    <location>
        <begin position="1"/>
        <end position="24"/>
    </location>
</feature>
<evidence type="ECO:0000256" key="1">
    <source>
        <dbReference type="SAM" id="MobiDB-lite"/>
    </source>
</evidence>
<accession>A0A392U879</accession>
<evidence type="ECO:0000313" key="2">
    <source>
        <dbReference type="EMBL" id="MCI69683.1"/>
    </source>
</evidence>
<reference evidence="2 3" key="1">
    <citation type="journal article" date="2018" name="Front. Plant Sci.">
        <title>Red Clover (Trifolium pratense) and Zigzag Clover (T. medium) - A Picture of Genomic Similarities and Differences.</title>
        <authorList>
            <person name="Dluhosova J."/>
            <person name="Istvanek J."/>
            <person name="Nedelnik J."/>
            <person name="Repkova J."/>
        </authorList>
    </citation>
    <scope>NUCLEOTIDE SEQUENCE [LARGE SCALE GENOMIC DNA]</scope>
    <source>
        <strain evidence="3">cv. 10/8</strain>
        <tissue evidence="2">Leaf</tissue>
    </source>
</reference>
<comment type="caution">
    <text evidence="2">The sequence shown here is derived from an EMBL/GenBank/DDBJ whole genome shotgun (WGS) entry which is preliminary data.</text>
</comment>
<name>A0A392U879_9FABA</name>
<proteinExistence type="predicted"/>